<evidence type="ECO:0000256" key="4">
    <source>
        <dbReference type="ARBA" id="ARBA00022741"/>
    </source>
</evidence>
<dbReference type="GO" id="GO:0004657">
    <property type="term" value="F:proline dehydrogenase activity"/>
    <property type="evidence" value="ECO:0007669"/>
    <property type="project" value="UniProtKB-EC"/>
</dbReference>
<dbReference type="EC" id="1.5.5.2" evidence="2"/>
<comment type="catalytic activity">
    <reaction evidence="8">
        <text>L-proline + a quinone = (S)-1-pyrroline-5-carboxylate + a quinol + H(+)</text>
        <dbReference type="Rhea" id="RHEA:23784"/>
        <dbReference type="ChEBI" id="CHEBI:15378"/>
        <dbReference type="ChEBI" id="CHEBI:17388"/>
        <dbReference type="ChEBI" id="CHEBI:24646"/>
        <dbReference type="ChEBI" id="CHEBI:60039"/>
        <dbReference type="ChEBI" id="CHEBI:132124"/>
        <dbReference type="EC" id="1.5.5.2"/>
    </reaction>
</comment>
<evidence type="ECO:0000256" key="9">
    <source>
        <dbReference type="PIRSR" id="PIRSR000196-2"/>
    </source>
</evidence>
<feature type="domain" description="Proline dehydrogenase" evidence="10">
    <location>
        <begin position="62"/>
        <end position="294"/>
    </location>
</feature>
<evidence type="ECO:0000256" key="5">
    <source>
        <dbReference type="ARBA" id="ARBA00022827"/>
    </source>
</evidence>
<comment type="cofactor">
    <cofactor evidence="9">
        <name>FAD</name>
        <dbReference type="ChEBI" id="CHEBI:57692"/>
    </cofactor>
    <text evidence="9">Binds 1 FAD per subunit.</text>
</comment>
<organism evidence="11 12">
    <name type="scientific">Shouchella lonarensis</name>
    <dbReference type="NCBI Taxonomy" id="1464122"/>
    <lineage>
        <taxon>Bacteria</taxon>
        <taxon>Bacillati</taxon>
        <taxon>Bacillota</taxon>
        <taxon>Bacilli</taxon>
        <taxon>Bacillales</taxon>
        <taxon>Bacillaceae</taxon>
        <taxon>Shouchella</taxon>
    </lineage>
</organism>
<dbReference type="STRING" id="1464122.SAMN05421737_10730"/>
<dbReference type="OrthoDB" id="9773461at2"/>
<feature type="binding site" evidence="9">
    <location>
        <position position="152"/>
    </location>
    <ligand>
        <name>FAD</name>
        <dbReference type="ChEBI" id="CHEBI:57692"/>
    </ligand>
</feature>
<keyword evidence="7" id="KW-0642">Proline metabolism</keyword>
<evidence type="ECO:0000256" key="2">
    <source>
        <dbReference type="ARBA" id="ARBA00012695"/>
    </source>
</evidence>
<dbReference type="SUPFAM" id="SSF51730">
    <property type="entry name" value="FAD-linked oxidoreductase"/>
    <property type="match status" value="1"/>
</dbReference>
<keyword evidence="5 9" id="KW-0274">FAD</keyword>
<dbReference type="InterPro" id="IPR015659">
    <property type="entry name" value="Proline_oxidase"/>
</dbReference>
<dbReference type="Proteomes" id="UP000242662">
    <property type="component" value="Unassembled WGS sequence"/>
</dbReference>
<evidence type="ECO:0000256" key="3">
    <source>
        <dbReference type="ARBA" id="ARBA00022630"/>
    </source>
</evidence>
<evidence type="ECO:0000313" key="11">
    <source>
        <dbReference type="EMBL" id="SDC30304.1"/>
    </source>
</evidence>
<dbReference type="Gene3D" id="3.20.20.220">
    <property type="match status" value="1"/>
</dbReference>
<dbReference type="InterPro" id="IPR008219">
    <property type="entry name" value="PRODH_bac_arc"/>
</dbReference>
<dbReference type="GO" id="GO:0010133">
    <property type="term" value="P:L-proline catabolic process to L-glutamate"/>
    <property type="evidence" value="ECO:0007669"/>
    <property type="project" value="UniProtKB-UniPathway"/>
</dbReference>
<proteinExistence type="predicted"/>
<keyword evidence="6" id="KW-0560">Oxidoreductase</keyword>
<gene>
    <name evidence="11" type="ORF">SAMN05421737_10730</name>
</gene>
<dbReference type="PANTHER" id="PTHR13914">
    <property type="entry name" value="PROLINE OXIDASE"/>
    <property type="match status" value="1"/>
</dbReference>
<dbReference type="EMBL" id="FMYM01000007">
    <property type="protein sequence ID" value="SDC30304.1"/>
    <property type="molecule type" value="Genomic_DNA"/>
</dbReference>
<dbReference type="Pfam" id="PF01619">
    <property type="entry name" value="Pro_dh"/>
    <property type="match status" value="1"/>
</dbReference>
<keyword evidence="3" id="KW-0285">Flavoprotein</keyword>
<comment type="pathway">
    <text evidence="1">Amino-acid degradation; L-proline degradation into L-glutamate; L-glutamate from L-proline: step 1/2.</text>
</comment>
<keyword evidence="4 9" id="KW-0547">Nucleotide-binding</keyword>
<dbReference type="RefSeq" id="WP_090775856.1">
    <property type="nucleotide sequence ID" value="NZ_FMYM01000007.1"/>
</dbReference>
<name>A0A1G6KH58_9BACI</name>
<evidence type="ECO:0000256" key="8">
    <source>
        <dbReference type="ARBA" id="ARBA00048779"/>
    </source>
</evidence>
<sequence>MPLNVLATGEQENTKEAQALLKKIARDPEAKKKIQTTPALYDSLLVAAKRYISGEKREEGIEKAKQLVSDGYRVSLELLGEDMTEASQCIDAKEEFCALIREIGKHPELSGAVVSFDLSQIGLLVDQMLTEQHLLEMARLAKENQSVLMISMENSRATDTILALYGKAASLFPENVGITIQAYLKRTPEDLQQLLQYPGKIRIVKGVYNEPAEISIPRSDRLNERFVELVTRAVDAEHKISIATHDEHILSKLEEQGYLTCDHVEVEMLYGVRPNLLKSLKEQGCNARVYVTYGMDWHLHFFHRLAEYPPNVYAALEDMFNPARVEENFY</sequence>
<dbReference type="GO" id="GO:0071949">
    <property type="term" value="F:FAD binding"/>
    <property type="evidence" value="ECO:0007669"/>
    <property type="project" value="TreeGrafter"/>
</dbReference>
<keyword evidence="12" id="KW-1185">Reference proteome</keyword>
<dbReference type="InterPro" id="IPR029041">
    <property type="entry name" value="FAD-linked_oxidoreductase-like"/>
</dbReference>
<protein>
    <recommendedName>
        <fullName evidence="2">proline dehydrogenase</fullName>
        <ecNumber evidence="2">1.5.5.2</ecNumber>
    </recommendedName>
</protein>
<evidence type="ECO:0000259" key="10">
    <source>
        <dbReference type="Pfam" id="PF01619"/>
    </source>
</evidence>
<feature type="binding site" evidence="9">
    <location>
        <begin position="244"/>
        <end position="245"/>
    </location>
    <ligand>
        <name>FAD</name>
        <dbReference type="ChEBI" id="CHEBI:57692"/>
    </ligand>
</feature>
<dbReference type="PANTHER" id="PTHR13914:SF0">
    <property type="entry name" value="PROLINE DEHYDROGENASE 1, MITOCHONDRIAL"/>
    <property type="match status" value="1"/>
</dbReference>
<evidence type="ECO:0000256" key="7">
    <source>
        <dbReference type="ARBA" id="ARBA00023062"/>
    </source>
</evidence>
<feature type="binding site" evidence="9">
    <location>
        <position position="181"/>
    </location>
    <ligand>
        <name>FAD</name>
        <dbReference type="ChEBI" id="CHEBI:57692"/>
    </ligand>
</feature>
<dbReference type="UniPathway" id="UPA00261">
    <property type="reaction ID" value="UER00373"/>
</dbReference>
<reference evidence="12" key="1">
    <citation type="submission" date="2016-09" db="EMBL/GenBank/DDBJ databases">
        <authorList>
            <person name="Varghese N."/>
            <person name="Submissions S."/>
        </authorList>
    </citation>
    <scope>NUCLEOTIDE SEQUENCE [LARGE SCALE GENOMIC DNA]</scope>
    <source>
        <strain evidence="12">25nlg</strain>
    </source>
</reference>
<accession>A0A1G6KH58</accession>
<evidence type="ECO:0000256" key="6">
    <source>
        <dbReference type="ARBA" id="ARBA00023002"/>
    </source>
</evidence>
<dbReference type="PIRSF" id="PIRSF000196">
    <property type="entry name" value="Pro_dehydrog"/>
    <property type="match status" value="1"/>
</dbReference>
<evidence type="ECO:0000313" key="12">
    <source>
        <dbReference type="Proteomes" id="UP000242662"/>
    </source>
</evidence>
<dbReference type="InterPro" id="IPR002872">
    <property type="entry name" value="Proline_DH_dom"/>
</dbReference>
<dbReference type="AlphaFoldDB" id="A0A1G6KH58"/>
<evidence type="ECO:0000256" key="1">
    <source>
        <dbReference type="ARBA" id="ARBA00004739"/>
    </source>
</evidence>